<evidence type="ECO:0000313" key="4">
    <source>
        <dbReference type="EMBL" id="KAG0656879.1"/>
    </source>
</evidence>
<dbReference type="SUPFAM" id="SSF52113">
    <property type="entry name" value="BRCT domain"/>
    <property type="match status" value="1"/>
</dbReference>
<dbReference type="PROSITE" id="PS50172">
    <property type="entry name" value="BRCT"/>
    <property type="match status" value="1"/>
</dbReference>
<proteinExistence type="predicted"/>
<dbReference type="Proteomes" id="UP000777482">
    <property type="component" value="Unassembled WGS sequence"/>
</dbReference>
<comment type="caution">
    <text evidence="4">The sequence shown here is derived from an EMBL/GenBank/DDBJ whole genome shotgun (WGS) entry which is preliminary data.</text>
</comment>
<dbReference type="Gene3D" id="6.20.120.50">
    <property type="match status" value="1"/>
</dbReference>
<gene>
    <name evidence="4" type="primary">CHS5</name>
    <name evidence="4" type="ORF">C6P46_006900</name>
</gene>
<evidence type="ECO:0000313" key="5">
    <source>
        <dbReference type="Proteomes" id="UP000777482"/>
    </source>
</evidence>
<dbReference type="PROSITE" id="PS50853">
    <property type="entry name" value="FN3"/>
    <property type="match status" value="1"/>
</dbReference>
<accession>A0A9P7B327</accession>
<protein>
    <submittedName>
        <fullName evidence="4">Chitin synthase, class 5</fullName>
    </submittedName>
</protein>
<feature type="domain" description="BRCT" evidence="2">
    <location>
        <begin position="235"/>
        <end position="307"/>
    </location>
</feature>
<dbReference type="Gene3D" id="3.40.50.10190">
    <property type="entry name" value="BRCT domain"/>
    <property type="match status" value="1"/>
</dbReference>
<dbReference type="InterPro" id="IPR052827">
    <property type="entry name" value="CHS_Export/Cell_Fusion_Reg"/>
</dbReference>
<dbReference type="InterPro" id="IPR036116">
    <property type="entry name" value="FN3_sf"/>
</dbReference>
<reference evidence="4 5" key="1">
    <citation type="submission" date="2020-11" db="EMBL/GenBank/DDBJ databases">
        <title>Kefir isolates.</title>
        <authorList>
            <person name="Marcisauskas S."/>
            <person name="Kim Y."/>
            <person name="Blasche S."/>
        </authorList>
    </citation>
    <scope>NUCLEOTIDE SEQUENCE [LARGE SCALE GENOMIC DNA]</scope>
    <source>
        <strain evidence="4 5">KR</strain>
    </source>
</reference>
<dbReference type="GO" id="GO:0006893">
    <property type="term" value="P:Golgi to plasma membrane transport"/>
    <property type="evidence" value="ECO:0007669"/>
    <property type="project" value="TreeGrafter"/>
</dbReference>
<dbReference type="EMBL" id="PUHQ01000090">
    <property type="protein sequence ID" value="KAG0656879.1"/>
    <property type="molecule type" value="Genomic_DNA"/>
</dbReference>
<evidence type="ECO:0000259" key="2">
    <source>
        <dbReference type="PROSITE" id="PS50172"/>
    </source>
</evidence>
<dbReference type="SMART" id="SM00292">
    <property type="entry name" value="BRCT"/>
    <property type="match status" value="1"/>
</dbReference>
<feature type="compositionally biased region" description="Low complexity" evidence="1">
    <location>
        <begin position="462"/>
        <end position="475"/>
    </location>
</feature>
<evidence type="ECO:0000259" key="3">
    <source>
        <dbReference type="PROSITE" id="PS50853"/>
    </source>
</evidence>
<evidence type="ECO:0000256" key="1">
    <source>
        <dbReference type="SAM" id="MobiDB-lite"/>
    </source>
</evidence>
<feature type="compositionally biased region" description="Low complexity" evidence="1">
    <location>
        <begin position="368"/>
        <end position="379"/>
    </location>
</feature>
<dbReference type="Pfam" id="PF16893">
    <property type="entry name" value="fn3_2"/>
    <property type="match status" value="1"/>
</dbReference>
<feature type="domain" description="Fibronectin type-III" evidence="3">
    <location>
        <begin position="121"/>
        <end position="214"/>
    </location>
</feature>
<dbReference type="PANTHER" id="PTHR47351">
    <property type="entry name" value="CHITIN BIOSYNTHESIS PROTEIN CHS5"/>
    <property type="match status" value="1"/>
</dbReference>
<feature type="compositionally biased region" description="Acidic residues" evidence="1">
    <location>
        <begin position="572"/>
        <end position="587"/>
    </location>
</feature>
<dbReference type="InterPro" id="IPR031669">
    <property type="entry name" value="Fn3_2"/>
</dbReference>
<dbReference type="Pfam" id="PF00533">
    <property type="entry name" value="BRCT"/>
    <property type="match status" value="1"/>
</dbReference>
<dbReference type="InterPro" id="IPR001357">
    <property type="entry name" value="BRCT_dom"/>
</dbReference>
<dbReference type="GO" id="GO:0005802">
    <property type="term" value="C:trans-Golgi network"/>
    <property type="evidence" value="ECO:0007669"/>
    <property type="project" value="TreeGrafter"/>
</dbReference>
<dbReference type="InterPro" id="IPR003961">
    <property type="entry name" value="FN3_dom"/>
</dbReference>
<keyword evidence="5" id="KW-1185">Reference proteome</keyword>
<dbReference type="GO" id="GO:0034044">
    <property type="term" value="C:exomer complex"/>
    <property type="evidence" value="ECO:0007669"/>
    <property type="project" value="TreeGrafter"/>
</dbReference>
<organism evidence="4 5">
    <name type="scientific">Rhodotorula mucilaginosa</name>
    <name type="common">Yeast</name>
    <name type="synonym">Rhodotorula rubra</name>
    <dbReference type="NCBI Taxonomy" id="5537"/>
    <lineage>
        <taxon>Eukaryota</taxon>
        <taxon>Fungi</taxon>
        <taxon>Dikarya</taxon>
        <taxon>Basidiomycota</taxon>
        <taxon>Pucciniomycotina</taxon>
        <taxon>Microbotryomycetes</taxon>
        <taxon>Sporidiobolales</taxon>
        <taxon>Sporidiobolaceae</taxon>
        <taxon>Rhodotorula</taxon>
    </lineage>
</organism>
<dbReference type="CDD" id="cd00063">
    <property type="entry name" value="FN3"/>
    <property type="match status" value="1"/>
</dbReference>
<name>A0A9P7B327_RHOMI</name>
<dbReference type="SMART" id="SM00060">
    <property type="entry name" value="FN3"/>
    <property type="match status" value="1"/>
</dbReference>
<dbReference type="InterPro" id="IPR031673">
    <property type="entry name" value="Chs5_N"/>
</dbReference>
<dbReference type="GO" id="GO:0046983">
    <property type="term" value="F:protein dimerization activity"/>
    <property type="evidence" value="ECO:0007669"/>
    <property type="project" value="InterPro"/>
</dbReference>
<dbReference type="InterPro" id="IPR036420">
    <property type="entry name" value="BRCT_dom_sf"/>
</dbReference>
<dbReference type="Pfam" id="PF16892">
    <property type="entry name" value="CHS5_N"/>
    <property type="match status" value="1"/>
</dbReference>
<feature type="region of interest" description="Disordered" evidence="1">
    <location>
        <begin position="340"/>
        <end position="601"/>
    </location>
</feature>
<feature type="compositionally biased region" description="Acidic residues" evidence="1">
    <location>
        <begin position="409"/>
        <end position="422"/>
    </location>
</feature>
<dbReference type="InterPro" id="IPR013783">
    <property type="entry name" value="Ig-like_fold"/>
</dbReference>
<dbReference type="PANTHER" id="PTHR47351:SF1">
    <property type="entry name" value="CHITIN BIOSYNTHESIS PROTEIN CHS5"/>
    <property type="match status" value="1"/>
</dbReference>
<dbReference type="Gene3D" id="2.60.40.10">
    <property type="entry name" value="Immunoglobulins"/>
    <property type="match status" value="1"/>
</dbReference>
<feature type="compositionally biased region" description="Pro residues" evidence="1">
    <location>
        <begin position="484"/>
        <end position="500"/>
    </location>
</feature>
<feature type="compositionally biased region" description="Basic and acidic residues" evidence="1">
    <location>
        <begin position="445"/>
        <end position="457"/>
    </location>
</feature>
<sequence>MTSRVVQASSRANASHQAFQDSPTMQKFVIGKIDAGIAVLISDASAPLPSLPVYTHRLTKETRSNQSVHLIEFPSLLLPAGVGPGSIVNIACTRNLAAEKQHARDFWALQDSIAAEFGAREPTPPRLRVRNTTQTSVTLEWDPLDLAAADLVNLSIYRNGQRLTTIPNPKTNTSTKLSGLQLDTDYAFHLVLKTSAGTYTSPVVKTRTHTIDNTTGISVCFGLVEPPKLADAAHRAVQELGAKADDRIQIDTTHFVATSSATKANPNGAPGPEYQKAISLSIPVVTPEWLLACAQAKKLVPISAYYLGQTNRAASLSSAQLVNPPSAASSTTALPANLARVTEEREEAPARPPVELEENVEAPPSDQTAATATVTSTAVEEQPELDSSEADPKPTEPVTVETSGPDVSAAEEEQEADKDDDETSMRGVKSSNNSSEDRSEQEEVEPLKKEGEKKEEGDAQTEEVASAAAPAQTEQADVEEKPSAPSPPPTISVTPPPPPTDDAAAEDSAPVPAPAPEGELVEVDSEEVGKGREDQVVDEAEELQSTVVAAAKEKEEEGAEAEGAGAEVTNAQEEEEEKEEKEGEGEETTAAAETSLVDVKL</sequence>
<dbReference type="GO" id="GO:0000747">
    <property type="term" value="P:conjugation with cellular fusion"/>
    <property type="evidence" value="ECO:0007669"/>
    <property type="project" value="TreeGrafter"/>
</dbReference>
<dbReference type="AlphaFoldDB" id="A0A9P7B327"/>
<dbReference type="OrthoDB" id="245697at2759"/>
<dbReference type="SUPFAM" id="SSF49265">
    <property type="entry name" value="Fibronectin type III"/>
    <property type="match status" value="1"/>
</dbReference>